<sequence length="250" mass="26935">MPERQFPLRKTATLSAARSKFHFPSQLPERCSARGSSTGPSKNCPAGRRPEEPPGIAPGPGEYEHRSGFSSGGNQLSDDGFASACVPEVAAGGTREVCRVLHAKADRPFIHILRYYSTSAGPNGSYRACRCAAESRVARPEWAGCHRRQGFAAAILRRFGKAIGCLAVCAVQRRSAVATDRAPGSPRTPDHTDFYILLQHDGLSTSVIDLPPDDPITIFDTATRFAATIRADEAFSTHETRQPYAALLPG</sequence>
<evidence type="ECO:0000313" key="3">
    <source>
        <dbReference type="Proteomes" id="UP000249538"/>
    </source>
</evidence>
<accession>A0A2W7R3H4</accession>
<proteinExistence type="predicted"/>
<dbReference type="AlphaFoldDB" id="A0A2W7R3H4"/>
<organism evidence="2 3">
    <name type="scientific">Cereibacter changlensis</name>
    <dbReference type="NCBI Taxonomy" id="402884"/>
    <lineage>
        <taxon>Bacteria</taxon>
        <taxon>Pseudomonadati</taxon>
        <taxon>Pseudomonadota</taxon>
        <taxon>Alphaproteobacteria</taxon>
        <taxon>Rhodobacterales</taxon>
        <taxon>Paracoccaceae</taxon>
        <taxon>Cereibacter</taxon>
    </lineage>
</organism>
<evidence type="ECO:0000256" key="1">
    <source>
        <dbReference type="SAM" id="MobiDB-lite"/>
    </source>
</evidence>
<feature type="region of interest" description="Disordered" evidence="1">
    <location>
        <begin position="25"/>
        <end position="71"/>
    </location>
</feature>
<dbReference type="EMBL" id="QKZS01000021">
    <property type="protein sequence ID" value="PZX48629.1"/>
    <property type="molecule type" value="Genomic_DNA"/>
</dbReference>
<evidence type="ECO:0000313" key="2">
    <source>
        <dbReference type="EMBL" id="PZX48629.1"/>
    </source>
</evidence>
<reference evidence="2 3" key="1">
    <citation type="submission" date="2018-06" db="EMBL/GenBank/DDBJ databases">
        <title>Genomic Encyclopedia of Archaeal and Bacterial Type Strains, Phase II (KMG-II): from individual species to whole genera.</title>
        <authorList>
            <person name="Goeker M."/>
        </authorList>
    </citation>
    <scope>NUCLEOTIDE SEQUENCE [LARGE SCALE GENOMIC DNA]</scope>
    <source>
        <strain evidence="2 3">DSM 18774</strain>
    </source>
</reference>
<gene>
    <name evidence="2" type="ORF">LX76_04200</name>
</gene>
<dbReference type="Proteomes" id="UP000249538">
    <property type="component" value="Unassembled WGS sequence"/>
</dbReference>
<protein>
    <submittedName>
        <fullName evidence="2">Uncharacterized protein</fullName>
    </submittedName>
</protein>
<name>A0A2W7R3H4_9RHOB</name>
<comment type="caution">
    <text evidence="2">The sequence shown here is derived from an EMBL/GenBank/DDBJ whole genome shotgun (WGS) entry which is preliminary data.</text>
</comment>